<dbReference type="STRING" id="1124188.SAMN05444377_11036"/>
<evidence type="ECO:0008006" key="4">
    <source>
        <dbReference type="Google" id="ProtNLM"/>
    </source>
</evidence>
<accession>A0A1M5BZY5</accession>
<evidence type="ECO:0000256" key="1">
    <source>
        <dbReference type="SAM" id="SignalP"/>
    </source>
</evidence>
<evidence type="ECO:0000313" key="3">
    <source>
        <dbReference type="Proteomes" id="UP000184147"/>
    </source>
</evidence>
<name>A0A1M5BZY5_9FLAO</name>
<gene>
    <name evidence="2" type="ORF">SAMN05444377_11036</name>
</gene>
<evidence type="ECO:0000313" key="2">
    <source>
        <dbReference type="EMBL" id="SHF48063.1"/>
    </source>
</evidence>
<dbReference type="RefSeq" id="WP_073363556.1">
    <property type="nucleotide sequence ID" value="NZ_FQVQ01000010.1"/>
</dbReference>
<organism evidence="2 3">
    <name type="scientific">Flavobacterium fontis</name>
    <dbReference type="NCBI Taxonomy" id="1124188"/>
    <lineage>
        <taxon>Bacteria</taxon>
        <taxon>Pseudomonadati</taxon>
        <taxon>Bacteroidota</taxon>
        <taxon>Flavobacteriia</taxon>
        <taxon>Flavobacteriales</taxon>
        <taxon>Flavobacteriaceae</taxon>
        <taxon>Flavobacterium</taxon>
    </lineage>
</organism>
<sequence>MRTFLLFWFGCLLTIAHAQQGDIHLVFKDAETQAPIEDVTVTVLRTKQNYISNPEGRVSFALTGVSSIQIAHSSYESQSVRSTALKLKENVIFLKSAVNTLDEIVITKQHPQKILKGLIENSVDKLTTPCRLKVYSREFFKRNGNYMFYNDGLLHFQISGKNKDFKNDILVEQNRSIGLVDADVSQDLLGYDLNNIMGNYYNFKYLEPLLEARARKDYDFLIKSYTKNDNYYLMVINPLDPVKGFKDDYTILYDKKKKIILEVSSSVTPNAVANAPEKRSVGARNLYKSNYKNIYRYAGDNEYYLLSSREEIGFERVDKKDVRTEIEVRNYFITTGFSRNEFSFKESEIFKDKALFNLKDKILTDYWNVSGLVPTPEEETIIKNISDEP</sequence>
<proteinExistence type="predicted"/>
<feature type="signal peptide" evidence="1">
    <location>
        <begin position="1"/>
        <end position="18"/>
    </location>
</feature>
<reference evidence="2 3" key="1">
    <citation type="submission" date="2016-11" db="EMBL/GenBank/DDBJ databases">
        <authorList>
            <person name="Jaros S."/>
            <person name="Januszkiewicz K."/>
            <person name="Wedrychowicz H."/>
        </authorList>
    </citation>
    <scope>NUCLEOTIDE SEQUENCE [LARGE SCALE GENOMIC DNA]</scope>
    <source>
        <strain evidence="2 3">DSM 25660</strain>
    </source>
</reference>
<dbReference type="Proteomes" id="UP000184147">
    <property type="component" value="Unassembled WGS sequence"/>
</dbReference>
<protein>
    <recommendedName>
        <fullName evidence="4">CarboxypepD_reg-like domain-containing protein</fullName>
    </recommendedName>
</protein>
<dbReference type="EMBL" id="FQVQ01000010">
    <property type="protein sequence ID" value="SHF48063.1"/>
    <property type="molecule type" value="Genomic_DNA"/>
</dbReference>
<dbReference type="AlphaFoldDB" id="A0A1M5BZY5"/>
<keyword evidence="1" id="KW-0732">Signal</keyword>
<keyword evidence="3" id="KW-1185">Reference proteome</keyword>
<feature type="chain" id="PRO_5009909179" description="CarboxypepD_reg-like domain-containing protein" evidence="1">
    <location>
        <begin position="19"/>
        <end position="389"/>
    </location>
</feature>
<dbReference type="OrthoDB" id="1307311at2"/>